<keyword evidence="5 6" id="KW-0472">Membrane</keyword>
<dbReference type="EMBL" id="LYBM01000001">
    <property type="protein sequence ID" value="ODA36219.1"/>
    <property type="molecule type" value="Genomic_DNA"/>
</dbReference>
<dbReference type="OrthoDB" id="9764259at2"/>
<sequence length="407" mass="44074">MSNHQALPARNTSEALRLFTLFSIIFLGSAGFFITIPSYVGLFLGTAEGMTDPSMTIEDRRQLFGLVMSAAPFISMLFTPFLARLSDSISRKFMMSFCLIIASIGFVMPVMAIAASSVILLFAGNMINSLGSASQPIAQAELANMAEGTRRARLMSLVGVVMTAAMSFGPALGSKLSAEFGISAPFYACLLIAIFNLFLLQFIPMSTKAVARENPLSLIAPLRRSRHGLIASLGLIFTCQFCWSLYFQSVSFILPEVFGHSVESSQYQWLMSTIGIVMIGSLLLLPSAMLKQWPLEKCLRTGLVIAASGMFVLTLCAEFWMHMVVLIPTIIAVAVLYPFYLTKLSVSASEKDQGWAMALASAAIGLAWTLSGYITAMMVNVALYLPLWIAGAGLFSALLLTKTKKSS</sequence>
<dbReference type="Gene3D" id="1.20.1250.20">
    <property type="entry name" value="MFS general substrate transporter like domains"/>
    <property type="match status" value="1"/>
</dbReference>
<keyword evidence="4 6" id="KW-1133">Transmembrane helix</keyword>
<name>A0A1C3ESL7_9GAMM</name>
<evidence type="ECO:0000256" key="6">
    <source>
        <dbReference type="SAM" id="Phobius"/>
    </source>
</evidence>
<dbReference type="InterPro" id="IPR036259">
    <property type="entry name" value="MFS_trans_sf"/>
</dbReference>
<dbReference type="STRING" id="1080227.A8L45_01040"/>
<feature type="transmembrane region" description="Helical" evidence="6">
    <location>
        <begin position="381"/>
        <end position="401"/>
    </location>
</feature>
<keyword evidence="3 6" id="KW-0812">Transmembrane</keyword>
<evidence type="ECO:0000256" key="1">
    <source>
        <dbReference type="ARBA" id="ARBA00004651"/>
    </source>
</evidence>
<evidence type="ECO:0000313" key="9">
    <source>
        <dbReference type="Proteomes" id="UP000094936"/>
    </source>
</evidence>
<feature type="transmembrane region" description="Helical" evidence="6">
    <location>
        <begin position="63"/>
        <end position="82"/>
    </location>
</feature>
<feature type="transmembrane region" description="Helical" evidence="6">
    <location>
        <begin position="94"/>
        <end position="122"/>
    </location>
</feature>
<evidence type="ECO:0000256" key="4">
    <source>
        <dbReference type="ARBA" id="ARBA00022989"/>
    </source>
</evidence>
<feature type="transmembrane region" description="Helical" evidence="6">
    <location>
        <begin position="298"/>
        <end position="315"/>
    </location>
</feature>
<dbReference type="SUPFAM" id="SSF103473">
    <property type="entry name" value="MFS general substrate transporter"/>
    <property type="match status" value="1"/>
</dbReference>
<keyword evidence="2" id="KW-1003">Cell membrane</keyword>
<dbReference type="InterPro" id="IPR050189">
    <property type="entry name" value="MFS_Efflux_Transporters"/>
</dbReference>
<keyword evidence="9" id="KW-1185">Reference proteome</keyword>
<feature type="transmembrane region" description="Helical" evidence="6">
    <location>
        <begin position="154"/>
        <end position="172"/>
    </location>
</feature>
<evidence type="ECO:0000256" key="3">
    <source>
        <dbReference type="ARBA" id="ARBA00022692"/>
    </source>
</evidence>
<evidence type="ECO:0000256" key="5">
    <source>
        <dbReference type="ARBA" id="ARBA00023136"/>
    </source>
</evidence>
<dbReference type="Proteomes" id="UP000094936">
    <property type="component" value="Unassembled WGS sequence"/>
</dbReference>
<evidence type="ECO:0000313" key="8">
    <source>
        <dbReference type="EMBL" id="ODA36219.1"/>
    </source>
</evidence>
<evidence type="ECO:0000259" key="7">
    <source>
        <dbReference type="PROSITE" id="PS50850"/>
    </source>
</evidence>
<evidence type="ECO:0000256" key="2">
    <source>
        <dbReference type="ARBA" id="ARBA00022475"/>
    </source>
</evidence>
<feature type="transmembrane region" description="Helical" evidence="6">
    <location>
        <begin position="354"/>
        <end position="375"/>
    </location>
</feature>
<reference evidence="8 9" key="1">
    <citation type="submission" date="2016-05" db="EMBL/GenBank/DDBJ databases">
        <title>Genomic Taxonomy of the Vibrionaceae.</title>
        <authorList>
            <person name="Gomez-Gil B."/>
            <person name="Enciso-Ibarra J."/>
        </authorList>
    </citation>
    <scope>NUCLEOTIDE SEQUENCE [LARGE SCALE GENOMIC DNA]</scope>
    <source>
        <strain evidence="8 9">CAIM 1920</strain>
    </source>
</reference>
<feature type="domain" description="Major facilitator superfamily (MFS) profile" evidence="7">
    <location>
        <begin position="17"/>
        <end position="404"/>
    </location>
</feature>
<comment type="caution">
    <text evidence="8">The sequence shown here is derived from an EMBL/GenBank/DDBJ whole genome shotgun (WGS) entry which is preliminary data.</text>
</comment>
<feature type="transmembrane region" description="Helical" evidence="6">
    <location>
        <begin position="321"/>
        <end position="342"/>
    </location>
</feature>
<dbReference type="InterPro" id="IPR011701">
    <property type="entry name" value="MFS"/>
</dbReference>
<dbReference type="PANTHER" id="PTHR43124">
    <property type="entry name" value="PURINE EFFLUX PUMP PBUE"/>
    <property type="match status" value="1"/>
</dbReference>
<feature type="transmembrane region" description="Helical" evidence="6">
    <location>
        <begin position="20"/>
        <end position="42"/>
    </location>
</feature>
<organism evidence="8 9">
    <name type="scientific">Veronia pacifica</name>
    <dbReference type="NCBI Taxonomy" id="1080227"/>
    <lineage>
        <taxon>Bacteria</taxon>
        <taxon>Pseudomonadati</taxon>
        <taxon>Pseudomonadota</taxon>
        <taxon>Gammaproteobacteria</taxon>
        <taxon>Vibrionales</taxon>
        <taxon>Vibrionaceae</taxon>
        <taxon>Veronia</taxon>
    </lineage>
</organism>
<dbReference type="PANTHER" id="PTHR43124:SF3">
    <property type="entry name" value="CHLORAMPHENICOL EFFLUX PUMP RV0191"/>
    <property type="match status" value="1"/>
</dbReference>
<comment type="subcellular location">
    <subcellularLocation>
        <location evidence="1">Cell membrane</location>
        <topology evidence="1">Multi-pass membrane protein</topology>
    </subcellularLocation>
</comment>
<proteinExistence type="predicted"/>
<dbReference type="GO" id="GO:0022857">
    <property type="term" value="F:transmembrane transporter activity"/>
    <property type="evidence" value="ECO:0007669"/>
    <property type="project" value="InterPro"/>
</dbReference>
<feature type="transmembrane region" description="Helical" evidence="6">
    <location>
        <begin position="228"/>
        <end position="247"/>
    </location>
</feature>
<gene>
    <name evidence="8" type="ORF">A8L45_01040</name>
</gene>
<dbReference type="InterPro" id="IPR020846">
    <property type="entry name" value="MFS_dom"/>
</dbReference>
<dbReference type="RefSeq" id="WP_068898307.1">
    <property type="nucleotide sequence ID" value="NZ_JBHUIF010000002.1"/>
</dbReference>
<protein>
    <submittedName>
        <fullName evidence="8">MFS transporter</fullName>
    </submittedName>
</protein>
<dbReference type="GO" id="GO:0005886">
    <property type="term" value="C:plasma membrane"/>
    <property type="evidence" value="ECO:0007669"/>
    <property type="project" value="UniProtKB-SubCell"/>
</dbReference>
<dbReference type="PROSITE" id="PS50850">
    <property type="entry name" value="MFS"/>
    <property type="match status" value="1"/>
</dbReference>
<accession>A0A1C3ESL7</accession>
<feature type="transmembrane region" description="Helical" evidence="6">
    <location>
        <begin position="184"/>
        <end position="207"/>
    </location>
</feature>
<dbReference type="Pfam" id="PF07690">
    <property type="entry name" value="MFS_1"/>
    <property type="match status" value="1"/>
</dbReference>
<dbReference type="AlphaFoldDB" id="A0A1C3ESL7"/>
<feature type="transmembrane region" description="Helical" evidence="6">
    <location>
        <begin position="267"/>
        <end position="286"/>
    </location>
</feature>